<accession>A0A176VTD5</accession>
<keyword evidence="3" id="KW-1185">Reference proteome</keyword>
<protein>
    <submittedName>
        <fullName evidence="2">Uncharacterized protein</fullName>
    </submittedName>
</protein>
<feature type="region of interest" description="Disordered" evidence="1">
    <location>
        <begin position="97"/>
        <end position="117"/>
    </location>
</feature>
<reference evidence="2" key="1">
    <citation type="submission" date="2016-03" db="EMBL/GenBank/DDBJ databases">
        <title>Mechanisms controlling the formation of the plant cell surface in tip-growing cells are functionally conserved among land plants.</title>
        <authorList>
            <person name="Honkanen S."/>
            <person name="Jones V.A."/>
            <person name="Morieri G."/>
            <person name="Champion C."/>
            <person name="Hetherington A.J."/>
            <person name="Kelly S."/>
            <person name="Saint-Marcoux D."/>
            <person name="Proust H."/>
            <person name="Prescott H."/>
            <person name="Dolan L."/>
        </authorList>
    </citation>
    <scope>NUCLEOTIDE SEQUENCE [LARGE SCALE GENOMIC DNA]</scope>
    <source>
        <tissue evidence="2">Whole gametophyte</tissue>
    </source>
</reference>
<dbReference type="AlphaFoldDB" id="A0A176VTD5"/>
<evidence type="ECO:0000313" key="3">
    <source>
        <dbReference type="Proteomes" id="UP000077202"/>
    </source>
</evidence>
<organism evidence="2 3">
    <name type="scientific">Marchantia polymorpha subsp. ruderalis</name>
    <dbReference type="NCBI Taxonomy" id="1480154"/>
    <lineage>
        <taxon>Eukaryota</taxon>
        <taxon>Viridiplantae</taxon>
        <taxon>Streptophyta</taxon>
        <taxon>Embryophyta</taxon>
        <taxon>Marchantiophyta</taxon>
        <taxon>Marchantiopsida</taxon>
        <taxon>Marchantiidae</taxon>
        <taxon>Marchantiales</taxon>
        <taxon>Marchantiaceae</taxon>
        <taxon>Marchantia</taxon>
    </lineage>
</organism>
<proteinExistence type="predicted"/>
<dbReference type="EMBL" id="LVLJ01002842">
    <property type="protein sequence ID" value="OAE23375.1"/>
    <property type="molecule type" value="Genomic_DNA"/>
</dbReference>
<feature type="compositionally biased region" description="Polar residues" evidence="1">
    <location>
        <begin position="108"/>
        <end position="117"/>
    </location>
</feature>
<evidence type="ECO:0000256" key="1">
    <source>
        <dbReference type="SAM" id="MobiDB-lite"/>
    </source>
</evidence>
<name>A0A176VTD5_MARPO</name>
<dbReference type="Proteomes" id="UP000077202">
    <property type="component" value="Unassembled WGS sequence"/>
</dbReference>
<comment type="caution">
    <text evidence="2">The sequence shown here is derived from an EMBL/GenBank/DDBJ whole genome shotgun (WGS) entry which is preliminary data.</text>
</comment>
<sequence length="117" mass="12103">MNDDLGDGELGGCASCVLPAFGASADVVMEGYGGEGLADSEVALDPGANAEDLVLDSIGEDLFIFTLPILPGISIGSTPSGHIHSLQLFQNEGFESELPAQPIKQRMRSANSTNVQP</sequence>
<evidence type="ECO:0000313" key="2">
    <source>
        <dbReference type="EMBL" id="OAE23375.1"/>
    </source>
</evidence>
<gene>
    <name evidence="2" type="ORF">AXG93_1660s1340</name>
</gene>